<evidence type="ECO:0000313" key="2">
    <source>
        <dbReference type="EMBL" id="RMR21437.1"/>
    </source>
</evidence>
<dbReference type="InterPro" id="IPR018310">
    <property type="entry name" value="Put_endonuclease_Z1-dom"/>
</dbReference>
<feature type="domain" description="Putative endonuclease Z1" evidence="1">
    <location>
        <begin position="308"/>
        <end position="518"/>
    </location>
</feature>
<dbReference type="Pfam" id="PF10593">
    <property type="entry name" value="Z1"/>
    <property type="match status" value="1"/>
</dbReference>
<dbReference type="AlphaFoldDB" id="A0A3M4T2N6"/>
<organism evidence="2 3">
    <name type="scientific">Pseudomonas amygdali pv. ulmi</name>
    <dbReference type="NCBI Taxonomy" id="251720"/>
    <lineage>
        <taxon>Bacteria</taxon>
        <taxon>Pseudomonadati</taxon>
        <taxon>Pseudomonadota</taxon>
        <taxon>Gammaproteobacteria</taxon>
        <taxon>Pseudomonadales</taxon>
        <taxon>Pseudomonadaceae</taxon>
        <taxon>Pseudomonas</taxon>
        <taxon>Pseudomonas amygdali</taxon>
    </lineage>
</organism>
<dbReference type="Proteomes" id="UP000271097">
    <property type="component" value="Unassembled WGS sequence"/>
</dbReference>
<dbReference type="RefSeq" id="WP_122309393.1">
    <property type="nucleotide sequence ID" value="NZ_RBRS01000123.1"/>
</dbReference>
<evidence type="ECO:0000259" key="1">
    <source>
        <dbReference type="Pfam" id="PF10593"/>
    </source>
</evidence>
<accession>A0A3M4T2N6</accession>
<gene>
    <name evidence="2" type="ORF">ALP90_01370</name>
</gene>
<dbReference type="EMBL" id="RBRS01000123">
    <property type="protein sequence ID" value="RMR21437.1"/>
    <property type="molecule type" value="Genomic_DNA"/>
</dbReference>
<sequence>MTTSVKILSALSPPLRWIPELKEFTGDFLRAKSKDPNGPSFEDLTEGVDSVLQEAQRILGRCLPPYEPSGQETGLVVGYVQSGKTMSFETVIALARDNGYGLVIVLAGTKNNLRDQSEHRLRKDLGIEDGGDDWFHLSNPSKAAYNQIESKVSAWTKKATKKALLITVLKHGGHLEKLAEVLRKINLSTTPSLIIDDESDQASLNTKASKNRTAQVSDEEKSATYEKILNLREVLPHHSYLQYTATPQANLLIAQTDLLNASFAEIVTPGDSYTGGKAFFLENKSLICQIPPLEVPTKDNILTGPPKSLLKSLRFFLLVAAHHSLTREKGMSGKDRNRSMMVHPAIKTSSHKEYKDWVDKARASISSFVEDQYQRNPGGVLKLFSEEYDSLASTEPNLRPLPDLIDAMIDDVFDELIVVEVNGTPDAEKNITWKQTRYWILVGGAKLDRGYTVEGLCITYMPRPLGGVPTADTLQQRARFFGYKRKYLGLCRVFVQPSVQQAFTDYVEHEEFVRSALIEHRGKPLVEWRRDFVLTELLKPTRPNVIGLGTRRIPADGWLVPDVLQRDVSAQAANRMLLTEVVVSWQERFGPAVNASVLSKFSSLKGASPHDVFDGVPLRVVLEEFLLKILVRDPRDAEEHSAMLLALSVFLRENDSSIADVYLMNKLQTGYRTRNAGRGQPAFSHYAPINQYFSQSADSFNDRDYCSGDRVTLQLRKFNLGTIQRDRSSADILDVAWFALNIPRKMKKTLLVEARG</sequence>
<reference evidence="2 3" key="1">
    <citation type="submission" date="2018-08" db="EMBL/GenBank/DDBJ databases">
        <title>Recombination of ecologically and evolutionarily significant loci maintains genetic cohesion in the Pseudomonas syringae species complex.</title>
        <authorList>
            <person name="Dillon M."/>
            <person name="Thakur S."/>
            <person name="Almeida R.N.D."/>
            <person name="Weir B.S."/>
            <person name="Guttman D.S."/>
        </authorList>
    </citation>
    <scope>NUCLEOTIDE SEQUENCE [LARGE SCALE GENOMIC DNA]</scope>
    <source>
        <strain evidence="2 3">ICMP 5931</strain>
    </source>
</reference>
<proteinExistence type="predicted"/>
<protein>
    <recommendedName>
        <fullName evidence="1">Putative endonuclease Z1 domain-containing protein</fullName>
    </recommendedName>
</protein>
<comment type="caution">
    <text evidence="2">The sequence shown here is derived from an EMBL/GenBank/DDBJ whole genome shotgun (WGS) entry which is preliminary data.</text>
</comment>
<name>A0A3M4T2N6_PSEA0</name>
<evidence type="ECO:0000313" key="3">
    <source>
        <dbReference type="Proteomes" id="UP000271097"/>
    </source>
</evidence>